<protein>
    <submittedName>
        <fullName evidence="6">Striatin-interacting protein 1 homolog isoform X1</fullName>
    </submittedName>
</protein>
<feature type="compositionally biased region" description="Pro residues" evidence="2">
    <location>
        <begin position="377"/>
        <end position="390"/>
    </location>
</feature>
<dbReference type="Proteomes" id="UP000515154">
    <property type="component" value="Linkage group LG18"/>
</dbReference>
<dbReference type="PANTHER" id="PTHR13239:SF4">
    <property type="entry name" value="AT25231P"/>
    <property type="match status" value="1"/>
</dbReference>
<evidence type="ECO:0000313" key="6">
    <source>
        <dbReference type="RefSeq" id="XP_029647454.1"/>
    </source>
</evidence>
<feature type="domain" description="Far11/STRP N-terminal" evidence="3">
    <location>
        <begin position="29"/>
        <end position="327"/>
    </location>
</feature>
<dbReference type="InterPro" id="IPR012486">
    <property type="entry name" value="Far11/STRP_N"/>
</dbReference>
<comment type="similarity">
    <text evidence="1">Belongs to the STRIP family.</text>
</comment>
<sequence length="825" mass="94752">MDEGGWRGLPKLQELFRRQRRGSETINESPDLEFSYGDSDFYENEISELYCYTEEPEFQQNLRAFEDTFASKGYEQWSSSTESQQKRFLVFLQNELEMADAERRMAAIQSVLYLVQGVFSECDTEDHQEYWAKRNVFLIYEMGLFTSCVHLLHLEMDNKAVATSAQRKPCLSIADCKELRIILNVLYTVVETMRCVEETEEEKKLKNQFKAELTMPYIGDEILAVTLFGMVSRFCSGTAPHFPIKKILLLLWKIILLSLGGLRELQDNKNMIRNQHGLPGLPEDPYEVCKNMRASSPPASTADLIEQQMPKRGVRGKRSLLKQISLDGYENNGNNNNNTGTIGGNGEQHRADDDLLSSDGSPAPTDEDDDEDDDTMPPKPPRPLSTPPPLVTTTTAKCLPWKPKVRLKDLELFLDQTRAKFVGFQVKGDHSSLAGLPQPIHEGVKVLREHLYISLSEIQIKREDEIAKNPFSMPEKEIPNTPTELLYQALLPSLPQYSIALLKILLAACPTSKTKSESINILTDVLPHLTNDQEPDTQNIRTTVLQSVKLEIDINRHKEIITKAISGLLLLLLKHFKLNHIYQFEFLSQHLVLANCIPLVLKFFNQNIMSYVATKNSIVALDFPSCVIGEQIEITGENLENGDDQVFCWRNLFSCINLLRILNKLIKWKHARTMMLVVFKSHPFLKHALTVKQSMMQLYVLKLLKMQTKYLGRQWRKSNMKTMSAIYQKVRHRLNDDWAFGNDLDTKPWDFQAEECALRACVDRFNNRRYGTNGTDVNFTPVDNCILSVLGQNLQLSDDFKHNYELWLEQEVFSNQVDWDQILHQ</sequence>
<dbReference type="KEGG" id="osn:115221412"/>
<evidence type="ECO:0000259" key="3">
    <source>
        <dbReference type="SMART" id="SM01292"/>
    </source>
</evidence>
<gene>
    <name evidence="6" type="primary">LOC115221412</name>
</gene>
<feature type="compositionally biased region" description="Acidic residues" evidence="2">
    <location>
        <begin position="365"/>
        <end position="375"/>
    </location>
</feature>
<proteinExistence type="inferred from homology"/>
<name>A0A6P7T9E3_9MOLL</name>
<dbReference type="Pfam" id="PF11882">
    <property type="entry name" value="DUF3402"/>
    <property type="match status" value="1"/>
</dbReference>
<feature type="domain" description="Far11/STRP C-terminal" evidence="4">
    <location>
        <begin position="437"/>
        <end position="804"/>
    </location>
</feature>
<dbReference type="AlphaFoldDB" id="A0A6P7T9E3"/>
<organism evidence="5 6">
    <name type="scientific">Octopus sinensis</name>
    <name type="common">East Asian common octopus</name>
    <dbReference type="NCBI Taxonomy" id="2607531"/>
    <lineage>
        <taxon>Eukaryota</taxon>
        <taxon>Metazoa</taxon>
        <taxon>Spiralia</taxon>
        <taxon>Lophotrochozoa</taxon>
        <taxon>Mollusca</taxon>
        <taxon>Cephalopoda</taxon>
        <taxon>Coleoidea</taxon>
        <taxon>Octopodiformes</taxon>
        <taxon>Octopoda</taxon>
        <taxon>Incirrata</taxon>
        <taxon>Octopodidae</taxon>
        <taxon>Octopus</taxon>
    </lineage>
</organism>
<dbReference type="InterPro" id="IPR021819">
    <property type="entry name" value="Far11/STRP_C"/>
</dbReference>
<dbReference type="RefSeq" id="XP_029647454.1">
    <property type="nucleotide sequence ID" value="XM_029791594.2"/>
</dbReference>
<keyword evidence="5" id="KW-1185">Reference proteome</keyword>
<feature type="region of interest" description="Disordered" evidence="2">
    <location>
        <begin position="277"/>
        <end position="394"/>
    </location>
</feature>
<evidence type="ECO:0000313" key="5">
    <source>
        <dbReference type="Proteomes" id="UP000515154"/>
    </source>
</evidence>
<reference evidence="6" key="1">
    <citation type="submission" date="2025-08" db="UniProtKB">
        <authorList>
            <consortium name="RefSeq"/>
        </authorList>
    </citation>
    <scope>IDENTIFICATION</scope>
</reference>
<dbReference type="InterPro" id="IPR040185">
    <property type="entry name" value="Far11/STRP"/>
</dbReference>
<evidence type="ECO:0000256" key="1">
    <source>
        <dbReference type="ARBA" id="ARBA00007062"/>
    </source>
</evidence>
<feature type="compositionally biased region" description="Low complexity" evidence="2">
    <location>
        <begin position="331"/>
        <end position="340"/>
    </location>
</feature>
<evidence type="ECO:0000259" key="4">
    <source>
        <dbReference type="SMART" id="SM01293"/>
    </source>
</evidence>
<dbReference type="SMART" id="SM01293">
    <property type="entry name" value="DUF3402"/>
    <property type="match status" value="1"/>
</dbReference>
<dbReference type="Pfam" id="PF07923">
    <property type="entry name" value="N1221"/>
    <property type="match status" value="1"/>
</dbReference>
<dbReference type="GO" id="GO:0007010">
    <property type="term" value="P:cytoskeleton organization"/>
    <property type="evidence" value="ECO:0007669"/>
    <property type="project" value="TreeGrafter"/>
</dbReference>
<dbReference type="PANTHER" id="PTHR13239">
    <property type="entry name" value="PROTEIN REQUIRED FOR HYPHAL ANASTOMOSIS HAM-2"/>
    <property type="match status" value="1"/>
</dbReference>
<dbReference type="SMART" id="SM01292">
    <property type="entry name" value="N1221"/>
    <property type="match status" value="1"/>
</dbReference>
<accession>A0A6P7T9E3</accession>
<evidence type="ECO:0000256" key="2">
    <source>
        <dbReference type="SAM" id="MobiDB-lite"/>
    </source>
</evidence>
<dbReference type="GO" id="GO:0005829">
    <property type="term" value="C:cytosol"/>
    <property type="evidence" value="ECO:0007669"/>
    <property type="project" value="TreeGrafter"/>
</dbReference>